<keyword evidence="3" id="KW-1185">Reference proteome</keyword>
<dbReference type="KEGG" id="arca:HC352_07550"/>
<dbReference type="RefSeq" id="WP_168918298.1">
    <property type="nucleotide sequence ID" value="NZ_CP050804.1"/>
</dbReference>
<dbReference type="EMBL" id="CP050804">
    <property type="protein sequence ID" value="QJC22376.1"/>
    <property type="molecule type" value="Genomic_DNA"/>
</dbReference>
<dbReference type="Proteomes" id="UP000502298">
    <property type="component" value="Chromosome"/>
</dbReference>
<dbReference type="Pfam" id="PF03358">
    <property type="entry name" value="FMN_red"/>
    <property type="match status" value="1"/>
</dbReference>
<sequence length="182" mass="19565">MPKIGVIVGSTRTGSWNRRIAQDLASQLPDGFDVVDIAIDNLPFYSSEWDTPETLPESVATLRATANSCDGFIIASPEFNRSIPGVLKNALDILSRPYGATTFAGKPTLVATATPGAMGGFGANRDLRTVLAFLDAQIISQPEIYVSFVHKLYDGDTLNPETSAFFHTAAEKFVAAFHLVAK</sequence>
<proteinExistence type="predicted"/>
<evidence type="ECO:0000313" key="3">
    <source>
        <dbReference type="Proteomes" id="UP000502298"/>
    </source>
</evidence>
<dbReference type="GO" id="GO:0016491">
    <property type="term" value="F:oxidoreductase activity"/>
    <property type="evidence" value="ECO:0007669"/>
    <property type="project" value="InterPro"/>
</dbReference>
<reference evidence="2 3" key="1">
    <citation type="submission" date="2020-03" db="EMBL/GenBank/DDBJ databases">
        <title>Complete genome of Arcanobacterium buesumensis sp. nov. strain 2701.</title>
        <authorList>
            <person name="Borowiak M."/>
            <person name="Alssahen M."/>
            <person name="Laemmler C."/>
            <person name="Malorny B."/>
            <person name="Hassan A."/>
            <person name="Prenger-Berninghoff E."/>
            <person name="Ploetz M."/>
            <person name="Abdulmawjood A."/>
        </authorList>
    </citation>
    <scope>NUCLEOTIDE SEQUENCE [LARGE SCALE GENOMIC DNA]</scope>
    <source>
        <strain evidence="2 3">2701</strain>
    </source>
</reference>
<dbReference type="AlphaFoldDB" id="A0A6H2EMS7"/>
<evidence type="ECO:0000313" key="2">
    <source>
        <dbReference type="EMBL" id="QJC22376.1"/>
    </source>
</evidence>
<name>A0A6H2EMS7_9ACTO</name>
<dbReference type="PANTHER" id="PTHR30543">
    <property type="entry name" value="CHROMATE REDUCTASE"/>
    <property type="match status" value="1"/>
</dbReference>
<dbReference type="InterPro" id="IPR050712">
    <property type="entry name" value="NAD(P)H-dep_reductase"/>
</dbReference>
<accession>A0A6H2EMS7</accession>
<protein>
    <submittedName>
        <fullName evidence="2">NAD(P)H-dependent oxidoreductase</fullName>
    </submittedName>
</protein>
<gene>
    <name evidence="2" type="ORF">HC352_07550</name>
</gene>
<feature type="domain" description="NADPH-dependent FMN reductase-like" evidence="1">
    <location>
        <begin position="2"/>
        <end position="150"/>
    </location>
</feature>
<evidence type="ECO:0000259" key="1">
    <source>
        <dbReference type="Pfam" id="PF03358"/>
    </source>
</evidence>
<dbReference type="GO" id="GO:0010181">
    <property type="term" value="F:FMN binding"/>
    <property type="evidence" value="ECO:0007669"/>
    <property type="project" value="TreeGrafter"/>
</dbReference>
<dbReference type="SUPFAM" id="SSF52218">
    <property type="entry name" value="Flavoproteins"/>
    <property type="match status" value="1"/>
</dbReference>
<dbReference type="PANTHER" id="PTHR30543:SF21">
    <property type="entry name" value="NAD(P)H-DEPENDENT FMN REDUCTASE LOT6"/>
    <property type="match status" value="1"/>
</dbReference>
<dbReference type="Gene3D" id="3.40.50.360">
    <property type="match status" value="1"/>
</dbReference>
<dbReference type="GO" id="GO:0005829">
    <property type="term" value="C:cytosol"/>
    <property type="evidence" value="ECO:0007669"/>
    <property type="project" value="TreeGrafter"/>
</dbReference>
<dbReference type="InterPro" id="IPR005025">
    <property type="entry name" value="FMN_Rdtase-like_dom"/>
</dbReference>
<organism evidence="2 3">
    <name type="scientific">Arcanobacterium buesumense</name>
    <dbReference type="NCBI Taxonomy" id="2722751"/>
    <lineage>
        <taxon>Bacteria</taxon>
        <taxon>Bacillati</taxon>
        <taxon>Actinomycetota</taxon>
        <taxon>Actinomycetes</taxon>
        <taxon>Actinomycetales</taxon>
        <taxon>Actinomycetaceae</taxon>
        <taxon>Arcanobacterium</taxon>
    </lineage>
</organism>
<dbReference type="InterPro" id="IPR029039">
    <property type="entry name" value="Flavoprotein-like_sf"/>
</dbReference>